<accession>A0A315ZH08</accession>
<dbReference type="EMBL" id="QGDO01000001">
    <property type="protein sequence ID" value="PWJ44791.1"/>
    <property type="molecule type" value="Genomic_DNA"/>
</dbReference>
<dbReference type="OrthoDB" id="9760528at2"/>
<dbReference type="PANTHER" id="PTHR30386:SF18">
    <property type="entry name" value="INNER MEMBRANE PROTEIN YIAV-RELATED"/>
    <property type="match status" value="1"/>
</dbReference>
<keyword evidence="1" id="KW-0812">Transmembrane</keyword>
<name>A0A315ZH08_SEDFL</name>
<dbReference type="Gene3D" id="2.40.50.100">
    <property type="match status" value="1"/>
</dbReference>
<evidence type="ECO:0000313" key="2">
    <source>
        <dbReference type="EMBL" id="PWJ44791.1"/>
    </source>
</evidence>
<gene>
    <name evidence="2" type="ORF">BC781_1011162</name>
</gene>
<comment type="caution">
    <text evidence="2">The sequence shown here is derived from an EMBL/GenBank/DDBJ whole genome shotgun (WGS) entry which is preliminary data.</text>
</comment>
<keyword evidence="3" id="KW-1185">Reference proteome</keyword>
<dbReference type="AlphaFoldDB" id="A0A315ZH08"/>
<feature type="transmembrane region" description="Helical" evidence="1">
    <location>
        <begin position="37"/>
        <end position="56"/>
    </location>
</feature>
<keyword evidence="1" id="KW-0472">Membrane</keyword>
<dbReference type="InterPro" id="IPR011053">
    <property type="entry name" value="Single_hybrid_motif"/>
</dbReference>
<protein>
    <submittedName>
        <fullName evidence="2">Biotin/lipoyl-binding protein</fullName>
    </submittedName>
</protein>
<organism evidence="2 3">
    <name type="scientific">Sediminitomix flava</name>
    <dbReference type="NCBI Taxonomy" id="379075"/>
    <lineage>
        <taxon>Bacteria</taxon>
        <taxon>Pseudomonadati</taxon>
        <taxon>Bacteroidota</taxon>
        <taxon>Cytophagia</taxon>
        <taxon>Cytophagales</taxon>
        <taxon>Flammeovirgaceae</taxon>
        <taxon>Sediminitomix</taxon>
    </lineage>
</organism>
<reference evidence="2 3" key="1">
    <citation type="submission" date="2018-03" db="EMBL/GenBank/DDBJ databases">
        <title>Genomic Encyclopedia of Archaeal and Bacterial Type Strains, Phase II (KMG-II): from individual species to whole genera.</title>
        <authorList>
            <person name="Goeker M."/>
        </authorList>
    </citation>
    <scope>NUCLEOTIDE SEQUENCE [LARGE SCALE GENOMIC DNA]</scope>
    <source>
        <strain evidence="2 3">DSM 28229</strain>
    </source>
</reference>
<dbReference type="PANTHER" id="PTHR30386">
    <property type="entry name" value="MEMBRANE FUSION SUBUNIT OF EMRAB-TOLC MULTIDRUG EFFLUX PUMP"/>
    <property type="match status" value="1"/>
</dbReference>
<sequence length="456" mass="51560">MLELSPESPLERREKEAINKQYLSLKTLYSPASIKLLSYWLMGVCILAFIVLFLPWQQNIRAMGELTALSPQDRPQIIPSPIDGRVDKWLVQEGSYVEEGEVLVVVSEIKDKFFDPKLIQRKEEVIGAKEDAIKAKKKKIDIYNQQIQLLRNGLALKLRQNENKILQQTFKVESDSLAWMAGIVDFENAERQYYSNQILYDSGLVPLTYLEASKSKRMKAEAKILVQQKKLDVSRNERKILGLENNAIQVSVLDKIAKIESEQTAAIAEMAEAEGSLIKLRNELSNLKIRAEYKNVRAPQNGYIINAKKSGVGETVKLGSPLLTFMPDKPSLAVALEVDAKDVPFIGKNRHVRLQFEGWPAMQFDGRPDIAVGTFGGEIKVIDSVIGKNGKFRVLVTPDPLEMNEAWPSELRMGLGVKAWILLDEVPTWFEIWRQLNGFPPKQKSKDEAPKMAKKG</sequence>
<evidence type="ECO:0000256" key="1">
    <source>
        <dbReference type="SAM" id="Phobius"/>
    </source>
</evidence>
<evidence type="ECO:0000313" key="3">
    <source>
        <dbReference type="Proteomes" id="UP000245535"/>
    </source>
</evidence>
<dbReference type="RefSeq" id="WP_109616260.1">
    <property type="nucleotide sequence ID" value="NZ_QGDO01000001.1"/>
</dbReference>
<proteinExistence type="predicted"/>
<dbReference type="Proteomes" id="UP000245535">
    <property type="component" value="Unassembled WGS sequence"/>
</dbReference>
<dbReference type="InterPro" id="IPR050739">
    <property type="entry name" value="MFP"/>
</dbReference>
<dbReference type="PRINTS" id="PR01490">
    <property type="entry name" value="RTXTOXIND"/>
</dbReference>
<dbReference type="SUPFAM" id="SSF51230">
    <property type="entry name" value="Single hybrid motif"/>
    <property type="match status" value="1"/>
</dbReference>
<keyword evidence="1" id="KW-1133">Transmembrane helix</keyword>